<dbReference type="OrthoDB" id="9770545at2"/>
<dbReference type="Proteomes" id="UP000076603">
    <property type="component" value="Unassembled WGS sequence"/>
</dbReference>
<keyword evidence="4" id="KW-1185">Reference proteome</keyword>
<protein>
    <submittedName>
        <fullName evidence="3">Uncharacterized protein</fullName>
    </submittedName>
</protein>
<gene>
    <name evidence="3" type="ORF">CLMAG_54180</name>
</gene>
<organism evidence="3 4">
    <name type="scientific">Clostridium magnum DSM 2767</name>
    <dbReference type="NCBI Taxonomy" id="1121326"/>
    <lineage>
        <taxon>Bacteria</taxon>
        <taxon>Bacillati</taxon>
        <taxon>Bacillota</taxon>
        <taxon>Clostridia</taxon>
        <taxon>Eubacteriales</taxon>
        <taxon>Clostridiaceae</taxon>
        <taxon>Clostridium</taxon>
    </lineage>
</organism>
<dbReference type="Gene3D" id="3.90.226.30">
    <property type="match status" value="1"/>
</dbReference>
<sequence length="414" mass="45668">MNYNLGFAKGKMELNIDEKNILDVLVPNEVKIELTGEAEVKRALENPIGSARLKNIVQAGENVVIVTSDITRPMPSKVVLPSVIEELNEAGVKDEDITIVLALGSHRAHTEDEKKYLVGEKIYNRIKCIDSNSTEYIHLGVTSNGTPVDINKVVAEADKRICLGNIEYHYFAGYSGGAKAIMPGVSTRAAIQANHSRMVEEEAKAGNIDTNPVRLDIEAVEKFVPIHFILNVVLDSKKEIIKAVAGHYIEAHRKGCEFLDSFYKIKIKEKADIVITTPGGYPKDLNLYQAQKALDNSKHAVKDGGIIILLASCKEGLGEKEFEKWMTGTEKSETMIEDIKKNFVLGGHKAAAIAMVLKKAKIYLVSELEDDFVRSIFMEPFENVQLALESALKELGEDSKVIIMPYGGSTLPQV</sequence>
<dbReference type="AlphaFoldDB" id="A0A161W1Z6"/>
<dbReference type="Gene3D" id="3.40.50.11440">
    <property type="match status" value="1"/>
</dbReference>
<accession>A0A161W1Z6</accession>
<dbReference type="STRING" id="1121326.CLMAG_54180"/>
<dbReference type="PANTHER" id="PTHR33171">
    <property type="entry name" value="LAR_N DOMAIN-CONTAINING PROTEIN"/>
    <property type="match status" value="1"/>
</dbReference>
<dbReference type="GO" id="GO:0050043">
    <property type="term" value="F:lactate racemase activity"/>
    <property type="evidence" value="ECO:0007669"/>
    <property type="project" value="InterPro"/>
</dbReference>
<evidence type="ECO:0000313" key="4">
    <source>
        <dbReference type="Proteomes" id="UP000076603"/>
    </source>
</evidence>
<feature type="domain" description="LarA-like N-terminal" evidence="1">
    <location>
        <begin position="8"/>
        <end position="204"/>
    </location>
</feature>
<dbReference type="Pfam" id="PF21113">
    <property type="entry name" value="LarA_C"/>
    <property type="match status" value="1"/>
</dbReference>
<dbReference type="NCBIfam" id="NF033504">
    <property type="entry name" value="Ni_dep_LarA"/>
    <property type="match status" value="1"/>
</dbReference>
<dbReference type="InterPro" id="IPR048520">
    <property type="entry name" value="LarA_C"/>
</dbReference>
<dbReference type="InterPro" id="IPR043166">
    <property type="entry name" value="LarA-like_C"/>
</dbReference>
<evidence type="ECO:0000313" key="3">
    <source>
        <dbReference type="EMBL" id="KZL89200.1"/>
    </source>
</evidence>
<name>A0A161W1Z6_9CLOT</name>
<dbReference type="InterPro" id="IPR047926">
    <property type="entry name" value="Ni_dep_LarA"/>
</dbReference>
<comment type="caution">
    <text evidence="3">The sequence shown here is derived from an EMBL/GenBank/DDBJ whole genome shotgun (WGS) entry which is preliminary data.</text>
</comment>
<proteinExistence type="predicted"/>
<feature type="domain" description="Lactate racemase C-terminal" evidence="2">
    <location>
        <begin position="268"/>
        <end position="409"/>
    </location>
</feature>
<evidence type="ECO:0000259" key="1">
    <source>
        <dbReference type="Pfam" id="PF09861"/>
    </source>
</evidence>
<dbReference type="Pfam" id="PF09861">
    <property type="entry name" value="Lar_N"/>
    <property type="match status" value="1"/>
</dbReference>
<dbReference type="RefSeq" id="WP_066629648.1">
    <property type="nucleotide sequence ID" value="NZ_FQXL01000057.1"/>
</dbReference>
<reference evidence="3 4" key="1">
    <citation type="submission" date="2016-04" db="EMBL/GenBank/DDBJ databases">
        <title>Genome sequence of Clostridium magnum DSM 2767.</title>
        <authorList>
            <person name="Poehlein A."/>
            <person name="Uhlig R."/>
            <person name="Fischer R."/>
            <person name="Bahl H."/>
            <person name="Daniel R."/>
        </authorList>
    </citation>
    <scope>NUCLEOTIDE SEQUENCE [LARGE SCALE GENOMIC DNA]</scope>
    <source>
        <strain evidence="3 4">DSM 2767</strain>
    </source>
</reference>
<dbReference type="InterPro" id="IPR018657">
    <property type="entry name" value="LarA-like_N"/>
</dbReference>
<dbReference type="InterPro" id="IPR048068">
    <property type="entry name" value="LarA-like"/>
</dbReference>
<evidence type="ECO:0000259" key="2">
    <source>
        <dbReference type="Pfam" id="PF21113"/>
    </source>
</evidence>
<dbReference type="PATRIC" id="fig|1121326.3.peg.5487"/>
<dbReference type="EMBL" id="LWAE01000010">
    <property type="protein sequence ID" value="KZL89200.1"/>
    <property type="molecule type" value="Genomic_DNA"/>
</dbReference>
<dbReference type="PANTHER" id="PTHR33171:SF17">
    <property type="entry name" value="LARA-LIKE N-TERMINAL DOMAIN-CONTAINING PROTEIN"/>
    <property type="match status" value="1"/>
</dbReference>